<gene>
    <name evidence="2" type="ORF">ENR64_05295</name>
</gene>
<dbReference type="EMBL" id="DSRU01000058">
    <property type="protein sequence ID" value="HFM97179.1"/>
    <property type="molecule type" value="Genomic_DNA"/>
</dbReference>
<dbReference type="AlphaFoldDB" id="A0A7C3PDY2"/>
<protein>
    <submittedName>
        <fullName evidence="2">Uncharacterized protein</fullName>
    </submittedName>
</protein>
<comment type="caution">
    <text evidence="2">The sequence shown here is derived from an EMBL/GenBank/DDBJ whole genome shotgun (WGS) entry which is preliminary data.</text>
</comment>
<sequence>MLNTLEALNDLLQGTLLAGCSIRQLAIDESDEFAFELQVPAANAYAAWQLMRSQLNHTGHYPILTERWTTDDYISRSSYSEEEADRKMRSLVQASRSD</sequence>
<organism evidence="2">
    <name type="scientific">Oscillatoriales cyanobacterium SpSt-418</name>
    <dbReference type="NCBI Taxonomy" id="2282169"/>
    <lineage>
        <taxon>Bacteria</taxon>
        <taxon>Bacillati</taxon>
        <taxon>Cyanobacteriota</taxon>
        <taxon>Cyanophyceae</taxon>
        <taxon>Oscillatoriophycideae</taxon>
        <taxon>Oscillatoriales</taxon>
    </lineage>
</organism>
<feature type="region of interest" description="Disordered" evidence="1">
    <location>
        <begin position="78"/>
        <end position="98"/>
    </location>
</feature>
<evidence type="ECO:0000256" key="1">
    <source>
        <dbReference type="SAM" id="MobiDB-lite"/>
    </source>
</evidence>
<reference evidence="2" key="1">
    <citation type="journal article" date="2020" name="mSystems">
        <title>Genome- and Community-Level Interaction Insights into Carbon Utilization and Element Cycling Functions of Hydrothermarchaeota in Hydrothermal Sediment.</title>
        <authorList>
            <person name="Zhou Z."/>
            <person name="Liu Y."/>
            <person name="Xu W."/>
            <person name="Pan J."/>
            <person name="Luo Z.H."/>
            <person name="Li M."/>
        </authorList>
    </citation>
    <scope>NUCLEOTIDE SEQUENCE [LARGE SCALE GENOMIC DNA]</scope>
    <source>
        <strain evidence="2">SpSt-418</strain>
    </source>
</reference>
<accession>A0A7C3PDY2</accession>
<evidence type="ECO:0000313" key="2">
    <source>
        <dbReference type="EMBL" id="HFM97179.1"/>
    </source>
</evidence>
<name>A0A7C3PDY2_9CYAN</name>
<proteinExistence type="predicted"/>